<evidence type="ECO:0000313" key="2">
    <source>
        <dbReference type="Proteomes" id="UP001530293"/>
    </source>
</evidence>
<dbReference type="Proteomes" id="UP001530293">
    <property type="component" value="Unassembled WGS sequence"/>
</dbReference>
<dbReference type="EMBL" id="JALLBG020000154">
    <property type="protein sequence ID" value="KAL3761247.1"/>
    <property type="molecule type" value="Genomic_DNA"/>
</dbReference>
<dbReference type="InterPro" id="IPR030445">
    <property type="entry name" value="H3-K79_meTrfase"/>
</dbReference>
<reference evidence="1 2" key="1">
    <citation type="submission" date="2024-10" db="EMBL/GenBank/DDBJ databases">
        <title>Updated reference genomes for cyclostephanoid diatoms.</title>
        <authorList>
            <person name="Roberts W.R."/>
            <person name="Alverson A.J."/>
        </authorList>
    </citation>
    <scope>NUCLEOTIDE SEQUENCE [LARGE SCALE GENOMIC DNA]</scope>
    <source>
        <strain evidence="1 2">AJA232-27</strain>
    </source>
</reference>
<organism evidence="1 2">
    <name type="scientific">Discostella pseudostelligera</name>
    <dbReference type="NCBI Taxonomy" id="259834"/>
    <lineage>
        <taxon>Eukaryota</taxon>
        <taxon>Sar</taxon>
        <taxon>Stramenopiles</taxon>
        <taxon>Ochrophyta</taxon>
        <taxon>Bacillariophyta</taxon>
        <taxon>Coscinodiscophyceae</taxon>
        <taxon>Thalassiosirophycidae</taxon>
        <taxon>Stephanodiscales</taxon>
        <taxon>Stephanodiscaceae</taxon>
        <taxon>Discostella</taxon>
    </lineage>
</organism>
<comment type="caution">
    <text evidence="1">The sequence shown here is derived from an EMBL/GenBank/DDBJ whole genome shotgun (WGS) entry which is preliminary data.</text>
</comment>
<name>A0ABD3MCB2_9STRA</name>
<proteinExistence type="predicted"/>
<dbReference type="Gene3D" id="3.40.50.150">
    <property type="entry name" value="Vaccinia Virus protein VP39"/>
    <property type="match status" value="1"/>
</dbReference>
<gene>
    <name evidence="1" type="ORF">ACHAWU_009973</name>
</gene>
<evidence type="ECO:0000313" key="1">
    <source>
        <dbReference type="EMBL" id="KAL3761247.1"/>
    </source>
</evidence>
<dbReference type="PANTHER" id="PTHR21451:SF19">
    <property type="entry name" value="ACTIVATED IN BLOCKED UNFOLDED PROTEIN RESPONSE"/>
    <property type="match status" value="1"/>
</dbReference>
<dbReference type="PANTHER" id="PTHR21451">
    <property type="entry name" value="HISTONE H3 METHYLTRANSFERASE"/>
    <property type="match status" value="1"/>
</dbReference>
<dbReference type="InterPro" id="IPR029063">
    <property type="entry name" value="SAM-dependent_MTases_sf"/>
</dbReference>
<dbReference type="SUPFAM" id="SSF53335">
    <property type="entry name" value="S-adenosyl-L-methionine-dependent methyltransferases"/>
    <property type="match status" value="1"/>
</dbReference>
<keyword evidence="2" id="KW-1185">Reference proteome</keyword>
<accession>A0ABD3MCB2</accession>
<sequence>MPMGDGDLVMKQSIGNNMHNAIASTHPLVRLATGYSLLTGATSLAFIKSINIRRSNRRHHRRRHDPPSGAVFTRRLPIHQRQRYYLQQQPLQHETSDNGRGEEECLLIPETNPNFNSNATSLSGVQYSQVISGIDALYPPIELMNRNARSRTDGYWKYVERGEKPPQEFTYGEFDIDFFGMLLDRSWEYFVEGMEMSSSSTTSDDDFVVDYKQQQHSIGVTSTPWANRTFCDIGSGAGRLVLTAAALHPSWKLCRGIEILNGLHNMSVSIANSCRIDDDATERQWLGMNDGEDFQFALHIPYNNESGDADAIPSSTSSSDTCTTKYLPLAPIEFACGSFTNPYEYLGDIDCAFVFSSCMKPDIVRDLSAAIGRQCKPGTIVITTEFPLFLQGSVDPVENDASMPHGPYEIQLLEKIDGWCWLLGGESTAYIHRVKTSLWEDYAGPRIMPQSSLEEEAFHLVQLIENGTLTDTSDFLRRVRNEMIFHDLPPEFIPDMD</sequence>
<protein>
    <submittedName>
        <fullName evidence="1">Uncharacterized protein</fullName>
    </submittedName>
</protein>
<dbReference type="AlphaFoldDB" id="A0ABD3MCB2"/>